<dbReference type="SUPFAM" id="SSF53335">
    <property type="entry name" value="S-adenosyl-L-methionine-dependent methyltransferases"/>
    <property type="match status" value="1"/>
</dbReference>
<name>A0AAE0LZ78_9PEZI</name>
<evidence type="ECO:0000256" key="2">
    <source>
        <dbReference type="SAM" id="MobiDB-lite"/>
    </source>
</evidence>
<proteinExistence type="inferred from homology"/>
<dbReference type="Gene3D" id="3.40.50.150">
    <property type="entry name" value="Vaccinia Virus protein VP39"/>
    <property type="match status" value="1"/>
</dbReference>
<keyword evidence="4" id="KW-1185">Reference proteome</keyword>
<dbReference type="EMBL" id="JAUEDM010000008">
    <property type="protein sequence ID" value="KAK3313025.1"/>
    <property type="molecule type" value="Genomic_DNA"/>
</dbReference>
<gene>
    <name evidence="3" type="ORF">B0H66DRAFT_569380</name>
</gene>
<dbReference type="AlphaFoldDB" id="A0AAE0LZ78"/>
<dbReference type="CDD" id="cd02440">
    <property type="entry name" value="AdoMet_MTases"/>
    <property type="match status" value="1"/>
</dbReference>
<dbReference type="PANTHER" id="PTHR43591:SF10">
    <property type="entry name" value="ABC TRANSMEMBRANE TYPE-1 DOMAIN-CONTAINING PROTEIN-RELATED"/>
    <property type="match status" value="1"/>
</dbReference>
<dbReference type="GO" id="GO:0008168">
    <property type="term" value="F:methyltransferase activity"/>
    <property type="evidence" value="ECO:0007669"/>
    <property type="project" value="UniProtKB-KW"/>
</dbReference>
<dbReference type="InterPro" id="IPR029063">
    <property type="entry name" value="SAM-dependent_MTases_sf"/>
</dbReference>
<dbReference type="GO" id="GO:0032259">
    <property type="term" value="P:methylation"/>
    <property type="evidence" value="ECO:0007669"/>
    <property type="project" value="UniProtKB-KW"/>
</dbReference>
<dbReference type="Proteomes" id="UP001283341">
    <property type="component" value="Unassembled WGS sequence"/>
</dbReference>
<sequence>MGAAGDGPSPPAPGSSPTAKTGGPSGILPASHWTAQTIDDDDNDSSLGDVDNVSSTASLSSSILEYRTINGRTFHSDRVTDGQYWTPNDERQNESMDINHHLLTLVLDGKLFLAPIKDDVQKVIDIGTGTGMWAIDFADQFPNANVIGTDISPIQPSWVPPNLQFQIDDATKEWTSRDNEFDFIHMRYLFGSVADWAALYRQAFRCCKPGGWIEDFEASTVMSSDDGSVKEGSPMNQWGKVFFEGGRKLGRPFTVLEDDLQRKGMEAAGFVNINVWDFKCPLTGWPKDKKLQEMGLYSQLALEQDVEGYVLYMWSQVMGWSNDEIHVYIAHLRKQLRDKNVHAFFRMRVVYAQKPEGKSDEGETAAAS</sequence>
<reference evidence="3" key="2">
    <citation type="submission" date="2023-06" db="EMBL/GenBank/DDBJ databases">
        <authorList>
            <consortium name="Lawrence Berkeley National Laboratory"/>
            <person name="Haridas S."/>
            <person name="Hensen N."/>
            <person name="Bonometti L."/>
            <person name="Westerberg I."/>
            <person name="Brannstrom I.O."/>
            <person name="Guillou S."/>
            <person name="Cros-Aarteil S."/>
            <person name="Calhoun S."/>
            <person name="Kuo A."/>
            <person name="Mondo S."/>
            <person name="Pangilinan J."/>
            <person name="Riley R."/>
            <person name="Labutti K."/>
            <person name="Andreopoulos B."/>
            <person name="Lipzen A."/>
            <person name="Chen C."/>
            <person name="Yanf M."/>
            <person name="Daum C."/>
            <person name="Ng V."/>
            <person name="Clum A."/>
            <person name="Steindorff A."/>
            <person name="Ohm R."/>
            <person name="Martin F."/>
            <person name="Silar P."/>
            <person name="Natvig D."/>
            <person name="Lalanne C."/>
            <person name="Gautier V."/>
            <person name="Ament-Velasquez S.L."/>
            <person name="Kruys A."/>
            <person name="Hutchinson M.I."/>
            <person name="Powell A.J."/>
            <person name="Barry K."/>
            <person name="Miller A.N."/>
            <person name="Grigoriev I.V."/>
            <person name="Debuchy R."/>
            <person name="Gladieux P."/>
            <person name="Thoren M.H."/>
            <person name="Johannesson H."/>
        </authorList>
    </citation>
    <scope>NUCLEOTIDE SEQUENCE</scope>
    <source>
        <strain evidence="3">CBS 118394</strain>
    </source>
</reference>
<evidence type="ECO:0000256" key="1">
    <source>
        <dbReference type="ARBA" id="ARBA00038158"/>
    </source>
</evidence>
<evidence type="ECO:0000313" key="3">
    <source>
        <dbReference type="EMBL" id="KAK3313025.1"/>
    </source>
</evidence>
<comment type="caution">
    <text evidence="3">The sequence shown here is derived from an EMBL/GenBank/DDBJ whole genome shotgun (WGS) entry which is preliminary data.</text>
</comment>
<feature type="region of interest" description="Disordered" evidence="2">
    <location>
        <begin position="1"/>
        <end position="49"/>
    </location>
</feature>
<keyword evidence="3" id="KW-0808">Transferase</keyword>
<dbReference type="PANTHER" id="PTHR43591">
    <property type="entry name" value="METHYLTRANSFERASE"/>
    <property type="match status" value="1"/>
</dbReference>
<protein>
    <submittedName>
        <fullName evidence="3">S-adenosyl-L-methionine-dependent methyltransferase</fullName>
    </submittedName>
</protein>
<organism evidence="3 4">
    <name type="scientific">Apodospora peruviana</name>
    <dbReference type="NCBI Taxonomy" id="516989"/>
    <lineage>
        <taxon>Eukaryota</taxon>
        <taxon>Fungi</taxon>
        <taxon>Dikarya</taxon>
        <taxon>Ascomycota</taxon>
        <taxon>Pezizomycotina</taxon>
        <taxon>Sordariomycetes</taxon>
        <taxon>Sordariomycetidae</taxon>
        <taxon>Sordariales</taxon>
        <taxon>Lasiosphaeriaceae</taxon>
        <taxon>Apodospora</taxon>
    </lineage>
</organism>
<dbReference type="Pfam" id="PF13489">
    <property type="entry name" value="Methyltransf_23"/>
    <property type="match status" value="1"/>
</dbReference>
<accession>A0AAE0LZ78</accession>
<comment type="similarity">
    <text evidence="1">Belongs to the methyltransferase superfamily. LaeA methyltransferase family.</text>
</comment>
<evidence type="ECO:0000313" key="4">
    <source>
        <dbReference type="Proteomes" id="UP001283341"/>
    </source>
</evidence>
<reference evidence="3" key="1">
    <citation type="journal article" date="2023" name="Mol. Phylogenet. Evol.">
        <title>Genome-scale phylogeny and comparative genomics of the fungal order Sordariales.</title>
        <authorList>
            <person name="Hensen N."/>
            <person name="Bonometti L."/>
            <person name="Westerberg I."/>
            <person name="Brannstrom I.O."/>
            <person name="Guillou S."/>
            <person name="Cros-Aarteil S."/>
            <person name="Calhoun S."/>
            <person name="Haridas S."/>
            <person name="Kuo A."/>
            <person name="Mondo S."/>
            <person name="Pangilinan J."/>
            <person name="Riley R."/>
            <person name="LaButti K."/>
            <person name="Andreopoulos B."/>
            <person name="Lipzen A."/>
            <person name="Chen C."/>
            <person name="Yan M."/>
            <person name="Daum C."/>
            <person name="Ng V."/>
            <person name="Clum A."/>
            <person name="Steindorff A."/>
            <person name="Ohm R.A."/>
            <person name="Martin F."/>
            <person name="Silar P."/>
            <person name="Natvig D.O."/>
            <person name="Lalanne C."/>
            <person name="Gautier V."/>
            <person name="Ament-Velasquez S.L."/>
            <person name="Kruys A."/>
            <person name="Hutchinson M.I."/>
            <person name="Powell A.J."/>
            <person name="Barry K."/>
            <person name="Miller A.N."/>
            <person name="Grigoriev I.V."/>
            <person name="Debuchy R."/>
            <person name="Gladieux P."/>
            <person name="Hiltunen Thoren M."/>
            <person name="Johannesson H."/>
        </authorList>
    </citation>
    <scope>NUCLEOTIDE SEQUENCE</scope>
    <source>
        <strain evidence="3">CBS 118394</strain>
    </source>
</reference>
<keyword evidence="3" id="KW-0489">Methyltransferase</keyword>